<dbReference type="PANTHER" id="PTHR30001">
    <property type="entry name" value="RIBONUCLEASE"/>
    <property type="match status" value="1"/>
</dbReference>
<comment type="cofactor">
    <cofactor evidence="1">
        <name>Mg(2+)</name>
        <dbReference type="ChEBI" id="CHEBI:18420"/>
    </cofactor>
</comment>
<dbReference type="SUPFAM" id="SSF50249">
    <property type="entry name" value="Nucleic acid-binding proteins"/>
    <property type="match status" value="1"/>
</dbReference>
<keyword evidence="8" id="KW-1185">Reference proteome</keyword>
<dbReference type="InterPro" id="IPR019307">
    <property type="entry name" value="RNA-bd_AU-1/RNase_E/G"/>
</dbReference>
<comment type="caution">
    <text evidence="7">The sequence shown here is derived from an EMBL/GenBank/DDBJ whole genome shotgun (WGS) entry which is preliminary data.</text>
</comment>
<keyword evidence="4" id="KW-0460">Magnesium</keyword>
<evidence type="ECO:0000313" key="7">
    <source>
        <dbReference type="EMBL" id="NJC26176.1"/>
    </source>
</evidence>
<dbReference type="GO" id="GO:0016787">
    <property type="term" value="F:hydrolase activity"/>
    <property type="evidence" value="ECO:0007669"/>
    <property type="project" value="UniProtKB-KW"/>
</dbReference>
<dbReference type="NCBIfam" id="TIGR00757">
    <property type="entry name" value="RNaseEG"/>
    <property type="match status" value="1"/>
</dbReference>
<sequence>MIISSTGSAVEVALIENGRLVEIHKQKATDQFTVGDVFIGKVKRVSAPMNAAFVDIGHKKDAFLHYTDLGPRVRSLQKFYGSVAGKKLQTANLTEFKMEPEIVKTGKIDEVLKRKQTVITQVLKEPISTKGPRLSCEITIPGRYIVITPFNQTVAVSKKISTSEERKRLLVLVESIRPPNFGVIVRTAAQGKGVGDLLEEVDLLMAKWEEIYEAAKTAEAPAKLLSEVDKTTGLLRDLLTADFSKIVVDDKALFESARKYVSDISGANRANIVQLHKGSKPIFDAHGVTKQIKSSFGKTASLPSGSYVVIEHTEAMHTIDVNSGNKMPSQNQAEAVFKVNMECAEEIARQLRLRDIGGLIVIDFIDMRDAEHRKQLVAIMRKAMKNDRAQHTVLPLSKFGLMQITRQRVRPEVNITTAEKCPTCNGTGKVNATILLTDDIERDLNFIMESRPKAKLKLKVHPFIAAYLKRGMPSMQMKWYLKYYRWPQIVQDNDFPVTSFKFYDGDDEEIKLK</sequence>
<dbReference type="InterPro" id="IPR003029">
    <property type="entry name" value="S1_domain"/>
</dbReference>
<dbReference type="Gene3D" id="2.40.50.140">
    <property type="entry name" value="Nucleic acid-binding proteins"/>
    <property type="match status" value="1"/>
</dbReference>
<dbReference type="PROSITE" id="PS50126">
    <property type="entry name" value="S1"/>
    <property type="match status" value="1"/>
</dbReference>
<evidence type="ECO:0000256" key="5">
    <source>
        <dbReference type="ARBA" id="ARBA00022884"/>
    </source>
</evidence>
<evidence type="ECO:0000256" key="3">
    <source>
        <dbReference type="ARBA" id="ARBA00022801"/>
    </source>
</evidence>
<keyword evidence="5" id="KW-0694">RNA-binding</keyword>
<accession>A0ABX0XA64</accession>
<reference evidence="7 8" key="1">
    <citation type="submission" date="2020-03" db="EMBL/GenBank/DDBJ databases">
        <title>Genomic Encyclopedia of Type Strains, Phase IV (KMG-IV): sequencing the most valuable type-strain genomes for metagenomic binning, comparative biology and taxonomic classification.</title>
        <authorList>
            <person name="Goeker M."/>
        </authorList>
    </citation>
    <scope>NUCLEOTIDE SEQUENCE [LARGE SCALE GENOMIC DNA]</scope>
    <source>
        <strain evidence="7 8">DSM 105096</strain>
    </source>
</reference>
<evidence type="ECO:0000256" key="2">
    <source>
        <dbReference type="ARBA" id="ARBA00022723"/>
    </source>
</evidence>
<dbReference type="PANTHER" id="PTHR30001:SF0">
    <property type="entry name" value="RIBONUCLEASE G"/>
    <property type="match status" value="1"/>
</dbReference>
<dbReference type="InterPro" id="IPR012340">
    <property type="entry name" value="NA-bd_OB-fold"/>
</dbReference>
<keyword evidence="3 7" id="KW-0378">Hydrolase</keyword>
<evidence type="ECO:0000256" key="1">
    <source>
        <dbReference type="ARBA" id="ARBA00001946"/>
    </source>
</evidence>
<protein>
    <submittedName>
        <fullName evidence="7">Ribonuclease G</fullName>
        <ecNumber evidence="7">3.1.26.-</ecNumber>
    </submittedName>
</protein>
<keyword evidence="2" id="KW-0479">Metal-binding</keyword>
<organism evidence="7 8">
    <name type="scientific">Neolewinella antarctica</name>
    <dbReference type="NCBI Taxonomy" id="442734"/>
    <lineage>
        <taxon>Bacteria</taxon>
        <taxon>Pseudomonadati</taxon>
        <taxon>Bacteroidota</taxon>
        <taxon>Saprospiria</taxon>
        <taxon>Saprospirales</taxon>
        <taxon>Lewinellaceae</taxon>
        <taxon>Neolewinella</taxon>
    </lineage>
</organism>
<evidence type="ECO:0000259" key="6">
    <source>
        <dbReference type="PROSITE" id="PS50126"/>
    </source>
</evidence>
<dbReference type="RefSeq" id="WP_209037901.1">
    <property type="nucleotide sequence ID" value="NZ_JAATJH010000002.1"/>
</dbReference>
<dbReference type="SMART" id="SM00316">
    <property type="entry name" value="S1"/>
    <property type="match status" value="1"/>
</dbReference>
<dbReference type="EC" id="3.1.26.-" evidence="7"/>
<proteinExistence type="predicted"/>
<dbReference type="Proteomes" id="UP000770785">
    <property type="component" value="Unassembled WGS sequence"/>
</dbReference>
<dbReference type="Pfam" id="PF10150">
    <property type="entry name" value="RNase_E_G"/>
    <property type="match status" value="1"/>
</dbReference>
<gene>
    <name evidence="7" type="ORF">GGR27_001675</name>
</gene>
<feature type="domain" description="S1 motif" evidence="6">
    <location>
        <begin position="35"/>
        <end position="89"/>
    </location>
</feature>
<evidence type="ECO:0000313" key="8">
    <source>
        <dbReference type="Proteomes" id="UP000770785"/>
    </source>
</evidence>
<dbReference type="CDD" id="cd04453">
    <property type="entry name" value="S1_RNase_E"/>
    <property type="match status" value="1"/>
</dbReference>
<dbReference type="InterPro" id="IPR004659">
    <property type="entry name" value="RNase_E/G"/>
</dbReference>
<name>A0ABX0XA64_9BACT</name>
<dbReference type="EMBL" id="JAATJH010000002">
    <property type="protein sequence ID" value="NJC26176.1"/>
    <property type="molecule type" value="Genomic_DNA"/>
</dbReference>
<evidence type="ECO:0000256" key="4">
    <source>
        <dbReference type="ARBA" id="ARBA00022842"/>
    </source>
</evidence>